<evidence type="ECO:0000259" key="3">
    <source>
        <dbReference type="PROSITE" id="PS51371"/>
    </source>
</evidence>
<evidence type="ECO:0000256" key="1">
    <source>
        <dbReference type="ARBA" id="ARBA00023122"/>
    </source>
</evidence>
<gene>
    <name evidence="4" type="ORF">DP107_10830</name>
</gene>
<keyword evidence="1 2" id="KW-0129">CBS domain</keyword>
<dbReference type="Gene3D" id="3.10.580.10">
    <property type="entry name" value="CBS-domain"/>
    <property type="match status" value="1"/>
</dbReference>
<dbReference type="InterPro" id="IPR051257">
    <property type="entry name" value="Diverse_CBS-Domain"/>
</dbReference>
<reference evidence="4 5" key="1">
    <citation type="submission" date="2018-06" db="EMBL/GenBank/DDBJ databases">
        <title>Natronomonas sp. F16-60 a new haloarchaeon isolated from a solar saltern of Isla Cristina, Huelva, Spain.</title>
        <authorList>
            <person name="Duran-Viseras A."/>
            <person name="Sanchez-Porro C."/>
            <person name="Ventosa A."/>
        </authorList>
    </citation>
    <scope>NUCLEOTIDE SEQUENCE [LARGE SCALE GENOMIC DNA]</scope>
    <source>
        <strain evidence="4 5">F16-60</strain>
    </source>
</reference>
<evidence type="ECO:0000313" key="5">
    <source>
        <dbReference type="Proteomes" id="UP000319894"/>
    </source>
</evidence>
<dbReference type="SUPFAM" id="SSF54631">
    <property type="entry name" value="CBS-domain pair"/>
    <property type="match status" value="1"/>
</dbReference>
<dbReference type="Proteomes" id="UP000319894">
    <property type="component" value="Unassembled WGS sequence"/>
</dbReference>
<keyword evidence="5" id="KW-1185">Reference proteome</keyword>
<proteinExistence type="predicted"/>
<dbReference type="PANTHER" id="PTHR43080">
    <property type="entry name" value="CBS DOMAIN-CONTAINING PROTEIN CBSX3, MITOCHONDRIAL"/>
    <property type="match status" value="1"/>
</dbReference>
<feature type="domain" description="CBS" evidence="3">
    <location>
        <begin position="78"/>
        <end position="133"/>
    </location>
</feature>
<dbReference type="InterPro" id="IPR046342">
    <property type="entry name" value="CBS_dom_sf"/>
</dbReference>
<dbReference type="InParanoid" id="A0A554N8D4"/>
<sequence length="138" mass="14446">MQTATTDRPVRELMSTPLETVDPDTPADTVAAMLRQREIGSLVVTEGGAVTGIVTESDVVRSVGAGHDPTRLTAARLMSEDVTTVAPSDTVQTACDRMADAGVKRLPVVDSEPVGIVTTTDVAHELAQSLDDVLAAFD</sequence>
<organism evidence="4 5">
    <name type="scientific">Haloglomus irregulare</name>
    <dbReference type="NCBI Taxonomy" id="2234134"/>
    <lineage>
        <taxon>Archaea</taxon>
        <taxon>Methanobacteriati</taxon>
        <taxon>Methanobacteriota</taxon>
        <taxon>Stenosarchaea group</taxon>
        <taxon>Halobacteria</taxon>
        <taxon>Halobacteriales</taxon>
        <taxon>Natronomonadaceae</taxon>
        <taxon>Haloglomus</taxon>
    </lineage>
</organism>
<protein>
    <submittedName>
        <fullName evidence="4">CBS domain-containing protein</fullName>
    </submittedName>
</protein>
<accession>A0A554N8D4</accession>
<dbReference type="OrthoDB" id="43333at2157"/>
<comment type="caution">
    <text evidence="4">The sequence shown here is derived from an EMBL/GenBank/DDBJ whole genome shotgun (WGS) entry which is preliminary data.</text>
</comment>
<dbReference type="EMBL" id="QMDX01000006">
    <property type="protein sequence ID" value="TSD13661.1"/>
    <property type="molecule type" value="Genomic_DNA"/>
</dbReference>
<dbReference type="Pfam" id="PF00571">
    <property type="entry name" value="CBS"/>
    <property type="match status" value="2"/>
</dbReference>
<dbReference type="PROSITE" id="PS51371">
    <property type="entry name" value="CBS"/>
    <property type="match status" value="2"/>
</dbReference>
<evidence type="ECO:0000313" key="4">
    <source>
        <dbReference type="EMBL" id="TSD13661.1"/>
    </source>
</evidence>
<dbReference type="InterPro" id="IPR000644">
    <property type="entry name" value="CBS_dom"/>
</dbReference>
<dbReference type="PANTHER" id="PTHR43080:SF2">
    <property type="entry name" value="CBS DOMAIN-CONTAINING PROTEIN"/>
    <property type="match status" value="1"/>
</dbReference>
<dbReference type="AlphaFoldDB" id="A0A554N8D4"/>
<feature type="domain" description="CBS" evidence="3">
    <location>
        <begin position="14"/>
        <end position="69"/>
    </location>
</feature>
<dbReference type="RefSeq" id="WP_144262183.1">
    <property type="nucleotide sequence ID" value="NZ_QMDX01000006.1"/>
</dbReference>
<evidence type="ECO:0000256" key="2">
    <source>
        <dbReference type="PROSITE-ProRule" id="PRU00703"/>
    </source>
</evidence>
<name>A0A554N8D4_9EURY</name>
<dbReference type="FunCoup" id="A0A554N8D4">
    <property type="interactions" value="4"/>
</dbReference>
<dbReference type="SMART" id="SM00116">
    <property type="entry name" value="CBS"/>
    <property type="match status" value="2"/>
</dbReference>